<evidence type="ECO:0000256" key="1">
    <source>
        <dbReference type="SAM" id="SignalP"/>
    </source>
</evidence>
<dbReference type="GO" id="GO:0042632">
    <property type="term" value="P:cholesterol homeostasis"/>
    <property type="evidence" value="ECO:0007669"/>
    <property type="project" value="TreeGrafter"/>
</dbReference>
<dbReference type="RefSeq" id="XP_003737024.1">
    <property type="nucleotide sequence ID" value="XM_003736976.3"/>
</dbReference>
<dbReference type="AlphaFoldDB" id="A0AAJ6QLQ9"/>
<dbReference type="GO" id="GO:0015918">
    <property type="term" value="P:sterol transport"/>
    <property type="evidence" value="ECO:0007669"/>
    <property type="project" value="TreeGrafter"/>
</dbReference>
<dbReference type="PANTHER" id="PTHR45727:SF2">
    <property type="entry name" value="NPC INTRACELLULAR CHOLESTEROL TRANSPORTER 1"/>
    <property type="match status" value="1"/>
</dbReference>
<dbReference type="PANTHER" id="PTHR45727">
    <property type="entry name" value="NPC INTRACELLULAR CHOLESTEROL TRANSPORTER 1"/>
    <property type="match status" value="1"/>
</dbReference>
<dbReference type="InterPro" id="IPR032190">
    <property type="entry name" value="NPC1_N"/>
</dbReference>
<proteinExistence type="predicted"/>
<organism evidence="3 4">
    <name type="scientific">Galendromus occidentalis</name>
    <name type="common">western predatory mite</name>
    <dbReference type="NCBI Taxonomy" id="34638"/>
    <lineage>
        <taxon>Eukaryota</taxon>
        <taxon>Metazoa</taxon>
        <taxon>Ecdysozoa</taxon>
        <taxon>Arthropoda</taxon>
        <taxon>Chelicerata</taxon>
        <taxon>Arachnida</taxon>
        <taxon>Acari</taxon>
        <taxon>Parasitiformes</taxon>
        <taxon>Mesostigmata</taxon>
        <taxon>Gamasina</taxon>
        <taxon>Phytoseioidea</taxon>
        <taxon>Phytoseiidae</taxon>
        <taxon>Typhlodrominae</taxon>
        <taxon>Galendromus</taxon>
    </lineage>
</organism>
<feature type="chain" id="PRO_5042570590" evidence="1">
    <location>
        <begin position="24"/>
        <end position="243"/>
    </location>
</feature>
<feature type="signal peptide" evidence="1">
    <location>
        <begin position="1"/>
        <end position="23"/>
    </location>
</feature>
<accession>A0AAJ6QLQ9</accession>
<evidence type="ECO:0000313" key="4">
    <source>
        <dbReference type="RefSeq" id="XP_003737024.1"/>
    </source>
</evidence>
<gene>
    <name evidence="4" type="primary">LOC100906140</name>
</gene>
<dbReference type="GO" id="GO:0030299">
    <property type="term" value="P:intestinal cholesterol absorption"/>
    <property type="evidence" value="ECO:0007669"/>
    <property type="project" value="TreeGrafter"/>
</dbReference>
<dbReference type="Pfam" id="PF16414">
    <property type="entry name" value="NPC1_N"/>
    <property type="match status" value="1"/>
</dbReference>
<keyword evidence="3" id="KW-1185">Reference proteome</keyword>
<dbReference type="Proteomes" id="UP000694867">
    <property type="component" value="Unplaced"/>
</dbReference>
<dbReference type="KEGG" id="goe:100906140"/>
<feature type="domain" description="Niemann-Pick C1 N-terminal" evidence="2">
    <location>
        <begin position="24"/>
        <end position="215"/>
    </location>
</feature>
<dbReference type="GO" id="GO:0015485">
    <property type="term" value="F:cholesterol binding"/>
    <property type="evidence" value="ECO:0007669"/>
    <property type="project" value="TreeGrafter"/>
</dbReference>
<evidence type="ECO:0000259" key="2">
    <source>
        <dbReference type="Pfam" id="PF16414"/>
    </source>
</evidence>
<dbReference type="GeneID" id="100906140"/>
<sequence length="243" mass="26903">MSRGVLACEVLLVLAAVASVGRAQSCAFRGSCHFNRDIRKSVPCAVDEAPSETLSDSLWKEFTDFCEDLAASLQDRRLCCEASQFETLKKEMKAAEAIGMKRCPGCYRAFKNLMCQMTCSPTQGQFIVVNATTDKPGSPGPIVQEIVYGLDKNFANTLYSTCNSARSNVVVKLTTLMCGAYGNRCNTLRFLNFLGAPDEEGGYSPFKIRHILHDEDIQVTDYRGKPRVIRKQAWLAADKCKIQ</sequence>
<dbReference type="GO" id="GO:0005886">
    <property type="term" value="C:plasma membrane"/>
    <property type="evidence" value="ECO:0007669"/>
    <property type="project" value="TreeGrafter"/>
</dbReference>
<reference evidence="4" key="1">
    <citation type="submission" date="2025-08" db="UniProtKB">
        <authorList>
            <consortium name="RefSeq"/>
        </authorList>
    </citation>
    <scope>IDENTIFICATION</scope>
</reference>
<name>A0AAJ6QLQ9_9ACAR</name>
<protein>
    <submittedName>
        <fullName evidence="4">NPC intracellular cholesterol transporter 1</fullName>
    </submittedName>
</protein>
<evidence type="ECO:0000313" key="3">
    <source>
        <dbReference type="Proteomes" id="UP000694867"/>
    </source>
</evidence>
<keyword evidence="1" id="KW-0732">Signal</keyword>